<reference evidence="2 3" key="1">
    <citation type="submission" date="2016-11" db="EMBL/GenBank/DDBJ databases">
        <title>The macronuclear genome of Stentor coeruleus: a giant cell with tiny introns.</title>
        <authorList>
            <person name="Slabodnick M."/>
            <person name="Ruby J.G."/>
            <person name="Reiff S.B."/>
            <person name="Swart E.C."/>
            <person name="Gosai S."/>
            <person name="Prabakaran S."/>
            <person name="Witkowska E."/>
            <person name="Larue G.E."/>
            <person name="Fisher S."/>
            <person name="Freeman R.M."/>
            <person name="Gunawardena J."/>
            <person name="Chu W."/>
            <person name="Stover N.A."/>
            <person name="Gregory B.D."/>
            <person name="Nowacki M."/>
            <person name="Derisi J."/>
            <person name="Roy S.W."/>
            <person name="Marshall W.F."/>
            <person name="Sood P."/>
        </authorList>
    </citation>
    <scope>NUCLEOTIDE SEQUENCE [LARGE SCALE GENOMIC DNA]</scope>
    <source>
        <strain evidence="2">WM001</strain>
    </source>
</reference>
<gene>
    <name evidence="2" type="ORF">SteCoe_19362</name>
</gene>
<organism evidence="2 3">
    <name type="scientific">Stentor coeruleus</name>
    <dbReference type="NCBI Taxonomy" id="5963"/>
    <lineage>
        <taxon>Eukaryota</taxon>
        <taxon>Sar</taxon>
        <taxon>Alveolata</taxon>
        <taxon>Ciliophora</taxon>
        <taxon>Postciliodesmatophora</taxon>
        <taxon>Heterotrichea</taxon>
        <taxon>Heterotrichida</taxon>
        <taxon>Stentoridae</taxon>
        <taxon>Stentor</taxon>
    </lineage>
</organism>
<evidence type="ECO:0000313" key="2">
    <source>
        <dbReference type="EMBL" id="OMJ80407.1"/>
    </source>
</evidence>
<evidence type="ECO:0000313" key="3">
    <source>
        <dbReference type="Proteomes" id="UP000187209"/>
    </source>
</evidence>
<sequence>MLLLVLLSIIQGKILPNNAHGHAVYPLSSNAAEVTDYYFYIITDRSAVAGDYLKIQFPGEYSNINLGSSSCMIGSLATTCAQEGTLTVSLTLSSFLSANTRYTIKVPKITNPSATSTSYFKVYFQYSVSSQIFSSNDAFSTLAILPIATSATGSYTSSISTAGKSSIYTFQMTLSTALISGSVFQFIFPEDFTFDSSSCQVVAYSNSQPAMIGDFKCVEEFGFLILEGLSEDLSVGKGISLQVTVTNPGYSLTAGSCNFVIKTMTAMSSIAYDKAVIANSQITEGSLVSPSISLFSSSSKWLSGSTPYTKTSFKTANIIKEGGSITIDYGTAITSSTCVSLTGIPKMADGTWTDCSISGNIATLSNFGTIASGTTIEILNQLTVASVANIIITTLDSSSRNIDKTTTPSITLSNDYTSVLSSLSSTVTLVSSRSGILTLTFTTTSANSINTIKVYFPTSIFPDSTPVCQVGGSTKTCVFSDTTLTISSVSTSCDTSCILSLDTSTTNSWSFPSLGSSDSNIIEVSIEAQYTGGSEYGTLVLDIPLSEFEEAELVQITSQDAWSPYKFSLTLSNDLISPDAYILFEFTGFGSTSLGTGLSTGAFPCTLTGFADFSGTLPVTCTLTTDASTPSIKISSFSSIKTGESITATFLLKNPASTPVSVSIKAGYTAYNSLVTITDTIDFSQVLSAAAGTFTILTSSDTTEKAINTNTVIDVNIKPTSSSVANDYLFIVFPVGWNFNNLNTTLDGTDLIVTLYINSYAPSLLLSLSSNTLSSTSTSILEIQLENGSYEGSGQGKITLGLISSSTWGLVNYGIITDGVSDLTFSGAERAEFIYADYEVSNNHQDAGDVLYKFYMTLSSSIPSTGEFTINFDGSIDISNSYCTFSSHFGSTTTCSILGTVVTVSSFKPMAAGITVYIKVFNIINPSSITTGTLSISSFYSSDGTSYIDSSQLNATQLLSSEYISNTTISAYNFFPTSTGSIGELYLEFYMDTSVARTGVLTIIFPSGFNLPAITDSNCLFNLKFDSCASTGNTLRIYPVTAFSAGINMALIVPRITVPSNLTDPISITSTYSSVTLSHTSPDPDESAFFYASALNTVSFTPTVSFIPTNLAEVASYTFVILNAIETTDILIFWFPSEFPSNLGDFYCESSASSRIDQVIGCSQVHLYSIQSTGMSGSNITFTIHGINNPGSTGITSAIKIQIISVDNSVKASGQATVTITSAASNIQLISIDIVDNNIQALTNYTFLTEIPSLPSTIWLDFPKEFNNELYGLGHTFECYTYLIDKSSGLETEWASSATCVNSYKNRIVMSVSGSGATNNKYLKTLIVDVKSPSVVGYSNFFRVILLGSLNQVIGKNYDCNSNNQVLYTSKLQPIVMHNPLSRFTMNSGVTEMFFIYTAGDKIVAKDNIIISYEIISKNPISGIIINPSPIVLPQGYSKCYFTITLDYTVTDGVFIIEWSHSSEKYLQPKYSMIIVDSQKRYYISVKDVPEISQYVSSLPIVVLTSAAPISNIQINTQAPTGFTLTPIIIQAGSFYATYKISLNLNVTAGTYSISYALQGDNSGIFILDASSVTVVVNSYDQTAPSIVSFLINSPRHKTSISMTLQASESVYFFYAYGERSLVKPNNDTLITNASAGIDGFGVGTTDANYQYSFTINNLQGEKDYVLYGILTDTTGNFMDKVFTINLYTAEMDDSVTFTIKFESPYPSSEDITSKVIPALAKQFVITADRISLISASGSTAIFKLSSSVSTEDPSPVSIIRFLASPEEINNLLSGIVLSTDFHIDDTMEIIINERPTWYIYPFIESTTKDSVFVTFALVDDGTIHAEIIGDSETAPSSRQVVNKQTAFGLPASLTYEKVVTKEDEITIEFNGLNPTSSYTLVITAENNNDPDRYMKDELMAVIDFITQAGTVDNSTTNNTNSFGRRLTWMIGVLVISIL</sequence>
<feature type="chain" id="PRO_5012774272" evidence="1">
    <location>
        <begin position="17"/>
        <end position="1939"/>
    </location>
</feature>
<accession>A0A1R2BUS0</accession>
<evidence type="ECO:0000256" key="1">
    <source>
        <dbReference type="SAM" id="SignalP"/>
    </source>
</evidence>
<proteinExistence type="predicted"/>
<name>A0A1R2BUS0_9CILI</name>
<keyword evidence="3" id="KW-1185">Reference proteome</keyword>
<keyword evidence="1" id="KW-0732">Signal</keyword>
<protein>
    <submittedName>
        <fullName evidence="2">Uncharacterized protein</fullName>
    </submittedName>
</protein>
<feature type="signal peptide" evidence="1">
    <location>
        <begin position="1"/>
        <end position="16"/>
    </location>
</feature>
<dbReference type="OrthoDB" id="324448at2759"/>
<comment type="caution">
    <text evidence="2">The sequence shown here is derived from an EMBL/GenBank/DDBJ whole genome shotgun (WGS) entry which is preliminary data.</text>
</comment>
<dbReference type="Proteomes" id="UP000187209">
    <property type="component" value="Unassembled WGS sequence"/>
</dbReference>
<dbReference type="EMBL" id="MPUH01000425">
    <property type="protein sequence ID" value="OMJ80407.1"/>
    <property type="molecule type" value="Genomic_DNA"/>
</dbReference>